<comment type="caution">
    <text evidence="2">The sequence shown here is derived from an EMBL/GenBank/DDBJ whole genome shotgun (WGS) entry which is preliminary data.</text>
</comment>
<evidence type="ECO:0000313" key="2">
    <source>
        <dbReference type="EMBL" id="OGJ00787.1"/>
    </source>
</evidence>
<dbReference type="EMBL" id="MFVU01000035">
    <property type="protein sequence ID" value="OGJ00787.1"/>
    <property type="molecule type" value="Genomic_DNA"/>
</dbReference>
<dbReference type="Proteomes" id="UP000178645">
    <property type="component" value="Unassembled WGS sequence"/>
</dbReference>
<accession>A0A1F6Y324</accession>
<dbReference type="AlphaFoldDB" id="A0A1F6Y324"/>
<keyword evidence="1" id="KW-0472">Membrane</keyword>
<name>A0A1F6Y324_9BACT</name>
<protein>
    <submittedName>
        <fullName evidence="2">Uncharacterized protein</fullName>
    </submittedName>
</protein>
<reference evidence="2 3" key="1">
    <citation type="journal article" date="2016" name="Nat. Commun.">
        <title>Thousands of microbial genomes shed light on interconnected biogeochemical processes in an aquifer system.</title>
        <authorList>
            <person name="Anantharaman K."/>
            <person name="Brown C.T."/>
            <person name="Hug L.A."/>
            <person name="Sharon I."/>
            <person name="Castelle C.J."/>
            <person name="Probst A.J."/>
            <person name="Thomas B.C."/>
            <person name="Singh A."/>
            <person name="Wilkins M.J."/>
            <person name="Karaoz U."/>
            <person name="Brodie E.L."/>
            <person name="Williams K.H."/>
            <person name="Hubbard S.S."/>
            <person name="Banfield J.F."/>
        </authorList>
    </citation>
    <scope>NUCLEOTIDE SEQUENCE [LARGE SCALE GENOMIC DNA]</scope>
</reference>
<gene>
    <name evidence="2" type="ORF">A3G53_03570</name>
</gene>
<keyword evidence="1" id="KW-1133">Transmembrane helix</keyword>
<dbReference type="InterPro" id="IPR013211">
    <property type="entry name" value="LVIVD"/>
</dbReference>
<keyword evidence="1" id="KW-0812">Transmembrane</keyword>
<feature type="transmembrane region" description="Helical" evidence="1">
    <location>
        <begin position="21"/>
        <end position="46"/>
    </location>
</feature>
<evidence type="ECO:0000256" key="1">
    <source>
        <dbReference type="SAM" id="Phobius"/>
    </source>
</evidence>
<organism evidence="2 3">
    <name type="scientific">Candidatus Nomurabacteria bacterium RIFCSPLOWO2_12_FULL_44_11</name>
    <dbReference type="NCBI Taxonomy" id="1801796"/>
    <lineage>
        <taxon>Bacteria</taxon>
        <taxon>Candidatus Nomuraibacteriota</taxon>
    </lineage>
</organism>
<dbReference type="Pfam" id="PF08309">
    <property type="entry name" value="LVIVD"/>
    <property type="match status" value="2"/>
</dbReference>
<proteinExistence type="predicted"/>
<sequence>MMQAQLTGKNKKGLVLCLSKGFSTLEILIAFAVLILCITAVILVVFGNQSVAVDTQTNIEAISKAQALLEKARADSREDFESVEDCDDGGVTPCSGVADPLYNRKLTIDPASVTQCGEDIISSTNWTVEGRTMTVDFITHLGDIVTALALGGDCAFTPPGLDDWKKPIDLSYGGIDLKTEGKGKAIDAQNNIAYLVTKAAGNNKDDFYIFDVSDIDNPVKHGVLDISDGLEDIDVAGDYAFIANDENKNTEQLVVVDISDLDAPNKFTPVSLPGVSGTCPATCPGGRSIFYFNERAYLGTHRLVAGGAAEFHVFDVTTPSSPSWLGSKGGVALGDPVDHNLNDIFVKTQAVGGTTRTYAYLATSNDIGELTVLNVTNPGSIPNPAGTPATGSILNLPGSNAANERLDGTSLFVLGDRAYVGRERATNAMSRDFFVINISNPGTPSILGSMNLGLNSSGSSVVGIHVAANLAFVATSDPNKPFVVLNISDPAAITRWDVVACGIDFSTYPTDLDYDNNLIYLPLFNASSNVNLKIIKAIGGSC</sequence>
<evidence type="ECO:0000313" key="3">
    <source>
        <dbReference type="Proteomes" id="UP000178645"/>
    </source>
</evidence>